<dbReference type="Proteomes" id="UP000242972">
    <property type="component" value="Unassembled WGS sequence"/>
</dbReference>
<comment type="subcellular location">
    <subcellularLocation>
        <location evidence="1 7">Cell membrane</location>
        <topology evidence="1 7">Multi-pass membrane protein</topology>
    </subcellularLocation>
</comment>
<dbReference type="InterPro" id="IPR000515">
    <property type="entry name" value="MetI-like"/>
</dbReference>
<dbReference type="CDD" id="cd06261">
    <property type="entry name" value="TM_PBP2"/>
    <property type="match status" value="1"/>
</dbReference>
<evidence type="ECO:0000256" key="4">
    <source>
        <dbReference type="ARBA" id="ARBA00022692"/>
    </source>
</evidence>
<keyword evidence="3" id="KW-1003">Cell membrane</keyword>
<dbReference type="PANTHER" id="PTHR30193:SF37">
    <property type="entry name" value="INNER MEMBRANE ABC TRANSPORTER PERMEASE PROTEIN YCJO"/>
    <property type="match status" value="1"/>
</dbReference>
<feature type="transmembrane region" description="Helical" evidence="7">
    <location>
        <begin position="87"/>
        <end position="111"/>
    </location>
</feature>
<reference evidence="9 10" key="1">
    <citation type="journal article" date="2014" name="BMC Genomics">
        <title>Comparison of environmental and isolate Sulfobacillus genomes reveals diverse carbon, sulfur, nitrogen, and hydrogen metabolisms.</title>
        <authorList>
            <person name="Justice N.B."/>
            <person name="Norman A."/>
            <person name="Brown C.T."/>
            <person name="Singh A."/>
            <person name="Thomas B.C."/>
            <person name="Banfield J.F."/>
        </authorList>
    </citation>
    <scope>NUCLEOTIDE SEQUENCE [LARGE SCALE GENOMIC DNA]</scope>
    <source>
        <strain evidence="9">AMDSBA4</strain>
    </source>
</reference>
<feature type="transmembrane region" description="Helical" evidence="7">
    <location>
        <begin position="174"/>
        <end position="198"/>
    </location>
</feature>
<feature type="transmembrane region" description="Helical" evidence="7">
    <location>
        <begin position="282"/>
        <end position="303"/>
    </location>
</feature>
<feature type="domain" description="ABC transmembrane type-1" evidence="8">
    <location>
        <begin position="88"/>
        <end position="300"/>
    </location>
</feature>
<feature type="transmembrane region" description="Helical" evidence="7">
    <location>
        <begin position="250"/>
        <end position="270"/>
    </location>
</feature>
<evidence type="ECO:0000256" key="1">
    <source>
        <dbReference type="ARBA" id="ARBA00004651"/>
    </source>
</evidence>
<evidence type="ECO:0000256" key="6">
    <source>
        <dbReference type="ARBA" id="ARBA00023136"/>
    </source>
</evidence>
<dbReference type="SUPFAM" id="SSF161098">
    <property type="entry name" value="MetI-like"/>
    <property type="match status" value="1"/>
</dbReference>
<organism evidence="9 10">
    <name type="scientific">Sulfobacillus benefaciens</name>
    <dbReference type="NCBI Taxonomy" id="453960"/>
    <lineage>
        <taxon>Bacteria</taxon>
        <taxon>Bacillati</taxon>
        <taxon>Bacillota</taxon>
        <taxon>Clostridia</taxon>
        <taxon>Eubacteriales</taxon>
        <taxon>Clostridiales Family XVII. Incertae Sedis</taxon>
        <taxon>Sulfobacillus</taxon>
    </lineage>
</organism>
<evidence type="ECO:0000259" key="8">
    <source>
        <dbReference type="PROSITE" id="PS50928"/>
    </source>
</evidence>
<keyword evidence="5 7" id="KW-1133">Transmembrane helix</keyword>
<name>A0A2T2XDS3_9FIRM</name>
<evidence type="ECO:0000256" key="2">
    <source>
        <dbReference type="ARBA" id="ARBA00022448"/>
    </source>
</evidence>
<dbReference type="GO" id="GO:0055085">
    <property type="term" value="P:transmembrane transport"/>
    <property type="evidence" value="ECO:0007669"/>
    <property type="project" value="InterPro"/>
</dbReference>
<feature type="transmembrane region" description="Helical" evidence="7">
    <location>
        <begin position="31"/>
        <end position="54"/>
    </location>
</feature>
<evidence type="ECO:0000313" key="9">
    <source>
        <dbReference type="EMBL" id="PSR32606.1"/>
    </source>
</evidence>
<dbReference type="EMBL" id="PXYW01000035">
    <property type="protein sequence ID" value="PSR32606.1"/>
    <property type="molecule type" value="Genomic_DNA"/>
</dbReference>
<feature type="transmembrane region" description="Helical" evidence="7">
    <location>
        <begin position="123"/>
        <end position="146"/>
    </location>
</feature>
<keyword evidence="2 7" id="KW-0813">Transport</keyword>
<sequence length="312" mass="34461">MWRIATMADRNEIIMIGPKNKTALRESFGSWLFLSPALIAVLLFLILPAGYVAYISLFQSTIVNPTNRYIGLANYGSLLRSASFGNAMIHTIVFAIGVTIVVVSMGLALAVQLDKNLRGTRAFRVIFFLPYVFPLVSSGLAFMWLLQPQYGLLDSLLTRLGLPAVNWLGNVHTALLMVIAVTIWEYLGFYMLIFLGGLQAVDVNIKEAAAVDGATNRTIFWRVVIPSISPSLFFALVISVVQAFQAFDQIYIMTQGGPVTATTTLTYYIYTQGFQFFNMGKASAVAVLLLILLTGLTFLQFLLGKKWVVIDN</sequence>
<dbReference type="Pfam" id="PF00528">
    <property type="entry name" value="BPD_transp_1"/>
    <property type="match status" value="1"/>
</dbReference>
<evidence type="ECO:0000313" key="10">
    <source>
        <dbReference type="Proteomes" id="UP000242972"/>
    </source>
</evidence>
<protein>
    <submittedName>
        <fullName evidence="9">Sugar ABC transporter permease</fullName>
    </submittedName>
</protein>
<accession>A0A2T2XDS3</accession>
<evidence type="ECO:0000256" key="5">
    <source>
        <dbReference type="ARBA" id="ARBA00022989"/>
    </source>
</evidence>
<dbReference type="GO" id="GO:0005886">
    <property type="term" value="C:plasma membrane"/>
    <property type="evidence" value="ECO:0007669"/>
    <property type="project" value="UniProtKB-SubCell"/>
</dbReference>
<dbReference type="PANTHER" id="PTHR30193">
    <property type="entry name" value="ABC TRANSPORTER PERMEASE PROTEIN"/>
    <property type="match status" value="1"/>
</dbReference>
<dbReference type="AlphaFoldDB" id="A0A2T2XDS3"/>
<dbReference type="InterPro" id="IPR051393">
    <property type="entry name" value="ABC_transporter_permease"/>
</dbReference>
<proteinExistence type="inferred from homology"/>
<gene>
    <name evidence="9" type="ORF">C7B46_13650</name>
</gene>
<dbReference type="Gene3D" id="1.10.3720.10">
    <property type="entry name" value="MetI-like"/>
    <property type="match status" value="1"/>
</dbReference>
<keyword evidence="4 7" id="KW-0812">Transmembrane</keyword>
<dbReference type="InterPro" id="IPR035906">
    <property type="entry name" value="MetI-like_sf"/>
</dbReference>
<keyword evidence="6 7" id="KW-0472">Membrane</keyword>
<comment type="caution">
    <text evidence="9">The sequence shown here is derived from an EMBL/GenBank/DDBJ whole genome shotgun (WGS) entry which is preliminary data.</text>
</comment>
<evidence type="ECO:0000256" key="7">
    <source>
        <dbReference type="RuleBase" id="RU363032"/>
    </source>
</evidence>
<feature type="transmembrane region" description="Helical" evidence="7">
    <location>
        <begin position="219"/>
        <end position="244"/>
    </location>
</feature>
<comment type="similarity">
    <text evidence="7">Belongs to the binding-protein-dependent transport system permease family.</text>
</comment>
<dbReference type="PROSITE" id="PS50928">
    <property type="entry name" value="ABC_TM1"/>
    <property type="match status" value="1"/>
</dbReference>
<evidence type="ECO:0000256" key="3">
    <source>
        <dbReference type="ARBA" id="ARBA00022475"/>
    </source>
</evidence>